<dbReference type="Pfam" id="PF03808">
    <property type="entry name" value="Glyco_tran_WecG"/>
    <property type="match status" value="1"/>
</dbReference>
<keyword evidence="3" id="KW-0812">Transmembrane</keyword>
<keyword evidence="2" id="KW-0808">Transferase</keyword>
<dbReference type="InterPro" id="IPR029044">
    <property type="entry name" value="Nucleotide-diphossugar_trans"/>
</dbReference>
<name>A0A934NAB3_9BACT</name>
<dbReference type="CDD" id="cd06438">
    <property type="entry name" value="EpsO_like"/>
    <property type="match status" value="1"/>
</dbReference>
<accession>A0A934NAB3</accession>
<keyword evidence="3" id="KW-0472">Membrane</keyword>
<evidence type="ECO:0000256" key="3">
    <source>
        <dbReference type="SAM" id="Phobius"/>
    </source>
</evidence>
<feature type="transmembrane region" description="Helical" evidence="3">
    <location>
        <begin position="303"/>
        <end position="324"/>
    </location>
</feature>
<sequence>MVLSLALTLAGVPFLVAALYLLTLAVASLRKPRPPLTEAVRRRLVVIVPAHDEAELVGRCVDSLRRQDYPPELFRVVVVADNCSDDTAAQARRAGAEVMERRDQAARGKGQALRWAMDGVLAAAEPPDGIVVVDADSVADGGLLAGLAEQLAAGRPAVQGEYLVLGEDDSARSRLVEAAFLLFHRVRLGGRAALGLPVNLVGNGMLLSRDLLLALPWDAFSGVEDLEYSIRLRLAGVHPAYAPRALVRGPIPRGYSAMRGQRLRWEGGRFHLLRARLPELAGRGLRGDAGALDAAVDLAVPPLGLLVMALVGGGAVSGALVAVGTASEASLVPWILALLCLAGFVLVGLHSAGAPASTYLAMLEVPRFLLWKLLTYLRLVRGFDPSRWERAQREPGRGVDGTGSRADRVLIGGVPVDRVGMSGALTLLRSALEQRRQVQVATVNVDFLVGAQRSPELRAVLASSEVNVADGAPVVWLSRLLGRPVPERVAGTDLVPAIAGEAARGGFALFLLGGEGGVAGIAARRLTREHEGLKIAGWLEPPRASLEELDSESIVATVNQAQPDVLLVALGNPKQELWIAQHRHLLPSVSVLIGVGCVFDLMAGRARRAPRWMQRSGLEWLHRLAGEPRRLARRYLNDGAWLLLVSTRILLGRAEVGPPPAGGGS</sequence>
<keyword evidence="5" id="KW-1185">Reference proteome</keyword>
<dbReference type="NCBIfam" id="TIGR00696">
    <property type="entry name" value="wecG_tagA_cpsF"/>
    <property type="match status" value="1"/>
</dbReference>
<comment type="caution">
    <text evidence="4">The sequence shown here is derived from an EMBL/GenBank/DDBJ whole genome shotgun (WGS) entry which is preliminary data.</text>
</comment>
<dbReference type="AlphaFoldDB" id="A0A934NAB3"/>
<evidence type="ECO:0000313" key="5">
    <source>
        <dbReference type="Proteomes" id="UP000612893"/>
    </source>
</evidence>
<dbReference type="CDD" id="cd06533">
    <property type="entry name" value="Glyco_transf_WecG_TagA"/>
    <property type="match status" value="1"/>
</dbReference>
<dbReference type="RefSeq" id="WP_338203141.1">
    <property type="nucleotide sequence ID" value="NZ_JAEKNR010000161.1"/>
</dbReference>
<gene>
    <name evidence="4" type="ORF">JF922_16165</name>
</gene>
<evidence type="ECO:0000313" key="4">
    <source>
        <dbReference type="EMBL" id="MBJ7599599.1"/>
    </source>
</evidence>
<dbReference type="GO" id="GO:0016758">
    <property type="term" value="F:hexosyltransferase activity"/>
    <property type="evidence" value="ECO:0007669"/>
    <property type="project" value="TreeGrafter"/>
</dbReference>
<dbReference type="SUPFAM" id="SSF53448">
    <property type="entry name" value="Nucleotide-diphospho-sugar transferases"/>
    <property type="match status" value="1"/>
</dbReference>
<dbReference type="PANTHER" id="PTHR34136">
    <property type="match status" value="1"/>
</dbReference>
<proteinExistence type="predicted"/>
<organism evidence="4 5">
    <name type="scientific">Candidatus Nephthysia bennettiae</name>
    <dbReference type="NCBI Taxonomy" id="3127016"/>
    <lineage>
        <taxon>Bacteria</taxon>
        <taxon>Bacillati</taxon>
        <taxon>Candidatus Dormiibacterota</taxon>
        <taxon>Candidatus Dormibacteria</taxon>
        <taxon>Candidatus Dormibacterales</taxon>
        <taxon>Candidatus Dormibacteraceae</taxon>
        <taxon>Candidatus Nephthysia</taxon>
    </lineage>
</organism>
<evidence type="ECO:0000256" key="2">
    <source>
        <dbReference type="ARBA" id="ARBA00022679"/>
    </source>
</evidence>
<keyword evidence="3" id="KW-1133">Transmembrane helix</keyword>
<reference evidence="4" key="1">
    <citation type="submission" date="2020-10" db="EMBL/GenBank/DDBJ databases">
        <title>Ca. Dormibacterota MAGs.</title>
        <authorList>
            <person name="Montgomery K."/>
        </authorList>
    </citation>
    <scope>NUCLEOTIDE SEQUENCE [LARGE SCALE GENOMIC DNA]</scope>
    <source>
        <strain evidence="4">SC8812_S17_10</strain>
    </source>
</reference>
<dbReference type="PANTHER" id="PTHR34136:SF1">
    <property type="entry name" value="UDP-N-ACETYL-D-MANNOSAMINURONIC ACID TRANSFERASE"/>
    <property type="match status" value="1"/>
</dbReference>
<dbReference type="InterPro" id="IPR004629">
    <property type="entry name" value="WecG_TagA_CpsF"/>
</dbReference>
<evidence type="ECO:0000256" key="1">
    <source>
        <dbReference type="ARBA" id="ARBA00022676"/>
    </source>
</evidence>
<feature type="transmembrane region" description="Helical" evidence="3">
    <location>
        <begin position="331"/>
        <end position="352"/>
    </location>
</feature>
<keyword evidence="1" id="KW-0328">Glycosyltransferase</keyword>
<protein>
    <submittedName>
        <fullName evidence="4">WecB/TagA/CpsF family glycosyltransferase</fullName>
    </submittedName>
</protein>
<dbReference type="EMBL" id="JAEKNR010000161">
    <property type="protein sequence ID" value="MBJ7599599.1"/>
    <property type="molecule type" value="Genomic_DNA"/>
</dbReference>
<dbReference type="Pfam" id="PF13641">
    <property type="entry name" value="Glyco_tranf_2_3"/>
    <property type="match status" value="1"/>
</dbReference>
<dbReference type="Proteomes" id="UP000612893">
    <property type="component" value="Unassembled WGS sequence"/>
</dbReference>
<dbReference type="Gene3D" id="3.90.550.10">
    <property type="entry name" value="Spore Coat Polysaccharide Biosynthesis Protein SpsA, Chain A"/>
    <property type="match status" value="1"/>
</dbReference>